<dbReference type="Proteomes" id="UP001499933">
    <property type="component" value="Unassembled WGS sequence"/>
</dbReference>
<dbReference type="RefSeq" id="WP_344093083.1">
    <property type="nucleotide sequence ID" value="NZ_BAAAOG010000002.1"/>
</dbReference>
<dbReference type="SUPFAM" id="SSF53850">
    <property type="entry name" value="Periplasmic binding protein-like II"/>
    <property type="match status" value="1"/>
</dbReference>
<keyword evidence="1" id="KW-0732">Signal</keyword>
<dbReference type="PROSITE" id="PS51257">
    <property type="entry name" value="PROKAR_LIPOPROTEIN"/>
    <property type="match status" value="1"/>
</dbReference>
<proteinExistence type="predicted"/>
<evidence type="ECO:0000313" key="2">
    <source>
        <dbReference type="EMBL" id="GAA1954546.1"/>
    </source>
</evidence>
<organism evidence="2 3">
    <name type="scientific">Microbacterium deminutum</name>
    <dbReference type="NCBI Taxonomy" id="344164"/>
    <lineage>
        <taxon>Bacteria</taxon>
        <taxon>Bacillati</taxon>
        <taxon>Actinomycetota</taxon>
        <taxon>Actinomycetes</taxon>
        <taxon>Micrococcales</taxon>
        <taxon>Microbacteriaceae</taxon>
        <taxon>Microbacterium</taxon>
    </lineage>
</organism>
<reference evidence="3" key="1">
    <citation type="journal article" date="2019" name="Int. J. Syst. Evol. Microbiol.">
        <title>The Global Catalogue of Microorganisms (GCM) 10K type strain sequencing project: providing services to taxonomists for standard genome sequencing and annotation.</title>
        <authorList>
            <consortium name="The Broad Institute Genomics Platform"/>
            <consortium name="The Broad Institute Genome Sequencing Center for Infectious Disease"/>
            <person name="Wu L."/>
            <person name="Ma J."/>
        </authorList>
    </citation>
    <scope>NUCLEOTIDE SEQUENCE [LARGE SCALE GENOMIC DNA]</scope>
    <source>
        <strain evidence="3">JCM 14901</strain>
    </source>
</reference>
<evidence type="ECO:0000256" key="1">
    <source>
        <dbReference type="SAM" id="SignalP"/>
    </source>
</evidence>
<protein>
    <submittedName>
        <fullName evidence="2">Extracellular solute-binding protein</fullName>
    </submittedName>
</protein>
<dbReference type="InterPro" id="IPR050490">
    <property type="entry name" value="Bact_solute-bd_prot1"/>
</dbReference>
<keyword evidence="3" id="KW-1185">Reference proteome</keyword>
<dbReference type="EMBL" id="BAAAOG010000002">
    <property type="protein sequence ID" value="GAA1954546.1"/>
    <property type="molecule type" value="Genomic_DNA"/>
</dbReference>
<comment type="caution">
    <text evidence="2">The sequence shown here is derived from an EMBL/GenBank/DDBJ whole genome shotgun (WGS) entry which is preliminary data.</text>
</comment>
<sequence length="423" mass="45910">MSGTSRRKTRVLAASLALVLAGGALAACSASDGRETIRFAFAKPEAIPYMKELVQKYNSSQDKVNVVLDTSGVDAFSAGFVRGDPPDIGLNNYNQETARFIQRCAMSDLSGTAAAKSVREDLTPFMDQFGVCPGRTSAIPYSIMGAAVIYNKEIFQKQGLDVPTTWDELIAVCEKLKAAGITPFYATFADSWTIGQGWYDYTVGGTLNTVAFFDDLAKEGVNVGPTSQVSFQKDQAAPVDKMLELSKYVNKDAPSRAYGDGNTAMAKGEAAMYMQGPWAFGEIAKAAPDLQLGMFPLPVTNNAGDLKARINMDLAAWIPEASKHHAAARAFLEYLYQPEVIKAYNESQLGFMPTKNAPPVADERILGLQKYIDAGEMYQGSTQLVPRAIPIMNYVQAIMLGSDPAKILSNIDADYARLAYRQQ</sequence>
<name>A0ABP5BZP7_9MICO</name>
<gene>
    <name evidence="2" type="ORF">GCM10009776_15610</name>
</gene>
<feature type="chain" id="PRO_5047240112" evidence="1">
    <location>
        <begin position="27"/>
        <end position="423"/>
    </location>
</feature>
<accession>A0ABP5BZP7</accession>
<dbReference type="PANTHER" id="PTHR43649">
    <property type="entry name" value="ARABINOSE-BINDING PROTEIN-RELATED"/>
    <property type="match status" value="1"/>
</dbReference>
<dbReference type="Pfam" id="PF01547">
    <property type="entry name" value="SBP_bac_1"/>
    <property type="match status" value="1"/>
</dbReference>
<dbReference type="InterPro" id="IPR006059">
    <property type="entry name" value="SBP"/>
</dbReference>
<dbReference type="Gene3D" id="3.40.190.10">
    <property type="entry name" value="Periplasmic binding protein-like II"/>
    <property type="match status" value="2"/>
</dbReference>
<evidence type="ECO:0000313" key="3">
    <source>
        <dbReference type="Proteomes" id="UP001499933"/>
    </source>
</evidence>
<dbReference type="PANTHER" id="PTHR43649:SF12">
    <property type="entry name" value="DIACETYLCHITOBIOSE BINDING PROTEIN DASA"/>
    <property type="match status" value="1"/>
</dbReference>
<feature type="signal peptide" evidence="1">
    <location>
        <begin position="1"/>
        <end position="26"/>
    </location>
</feature>